<dbReference type="Proteomes" id="UP001187343">
    <property type="component" value="Unassembled WGS sequence"/>
</dbReference>
<evidence type="ECO:0000256" key="1">
    <source>
        <dbReference type="SAM" id="MobiDB-lite"/>
    </source>
</evidence>
<dbReference type="PANTHER" id="PTHR31025">
    <property type="entry name" value="SI:CH211-196P9.1-RELATED"/>
    <property type="match status" value="1"/>
</dbReference>
<dbReference type="PANTHER" id="PTHR31025:SF30">
    <property type="entry name" value="SI:DKEY-15H8.17"/>
    <property type="match status" value="1"/>
</dbReference>
<evidence type="ECO:0000313" key="2">
    <source>
        <dbReference type="EMBL" id="KAK2892860.1"/>
    </source>
</evidence>
<keyword evidence="3" id="KW-1185">Reference proteome</keyword>
<proteinExistence type="predicted"/>
<gene>
    <name evidence="2" type="ORF">Q8A67_012848</name>
</gene>
<feature type="compositionally biased region" description="Low complexity" evidence="1">
    <location>
        <begin position="95"/>
        <end position="116"/>
    </location>
</feature>
<sequence>MSSLVEEVRDAVLAVLPGLPEDKLSSLLNTLASIGVESKSDLQFIKEEDLPDHITPIQCRRLLSAWNAGDQTSCVKVTPRETTNMLSDTTMEGFLSSKSSSSSTPSVSSTDSSSTTVDLSVWPENFEVPWNRMSSGIKTAIALGKRPTAKDRREMVRVIVDEMRLTELNPSKSQCLIVAKKIVRQYFQSFADVLRDGTKIGTGYGSLLTQIKTRVEHVNRGCSLSRRRKLKITSNSPVEHIAPGPADQYGCVRWQPECPIEETEESLKDKQKKMKDLYSTEGPAGADRGHLSQLMEATYYLQRKSINACPSPSIAELKNDWPYLFTPKELYSHFKSLTNISILEKLEDSMEEKGKMILQFFQQKPAGCNANEIQRILMKFDDNEASCFIPCVILLLLSHFKEKPEALVLQADVSATVADVEKSFTLPDSPRLIVLDVLLESTLPLAPRQPQQSASEKKERNEKKEEYGVLIRPVSHVSNGHPGDPGQRTLPIHGIRFDTGITAEQRSRVITAHHRTRDGCNT</sequence>
<feature type="region of interest" description="Disordered" evidence="1">
    <location>
        <begin position="93"/>
        <end position="116"/>
    </location>
</feature>
<name>A0AA88TK88_9TELE</name>
<organism evidence="2 3">
    <name type="scientific">Cirrhinus molitorella</name>
    <name type="common">mud carp</name>
    <dbReference type="NCBI Taxonomy" id="172907"/>
    <lineage>
        <taxon>Eukaryota</taxon>
        <taxon>Metazoa</taxon>
        <taxon>Chordata</taxon>
        <taxon>Craniata</taxon>
        <taxon>Vertebrata</taxon>
        <taxon>Euteleostomi</taxon>
        <taxon>Actinopterygii</taxon>
        <taxon>Neopterygii</taxon>
        <taxon>Teleostei</taxon>
        <taxon>Ostariophysi</taxon>
        <taxon>Cypriniformes</taxon>
        <taxon>Cyprinidae</taxon>
        <taxon>Labeoninae</taxon>
        <taxon>Labeonini</taxon>
        <taxon>Cirrhinus</taxon>
    </lineage>
</organism>
<accession>A0AA88TK88</accession>
<protein>
    <submittedName>
        <fullName evidence="2">Uncharacterized protein</fullName>
    </submittedName>
</protein>
<dbReference type="AlphaFoldDB" id="A0AA88TK88"/>
<dbReference type="EMBL" id="JAUYZG010000012">
    <property type="protein sequence ID" value="KAK2892860.1"/>
    <property type="molecule type" value="Genomic_DNA"/>
</dbReference>
<feature type="region of interest" description="Disordered" evidence="1">
    <location>
        <begin position="446"/>
        <end position="465"/>
    </location>
</feature>
<reference evidence="2" key="1">
    <citation type="submission" date="2023-08" db="EMBL/GenBank/DDBJ databases">
        <title>Chromosome-level Genome Assembly of mud carp (Cirrhinus molitorella).</title>
        <authorList>
            <person name="Liu H."/>
        </authorList>
    </citation>
    <scope>NUCLEOTIDE SEQUENCE</scope>
    <source>
        <strain evidence="2">Prfri</strain>
        <tissue evidence="2">Muscle</tissue>
    </source>
</reference>
<evidence type="ECO:0000313" key="3">
    <source>
        <dbReference type="Proteomes" id="UP001187343"/>
    </source>
</evidence>
<feature type="compositionally biased region" description="Basic and acidic residues" evidence="1">
    <location>
        <begin position="455"/>
        <end position="465"/>
    </location>
</feature>
<comment type="caution">
    <text evidence="2">The sequence shown here is derived from an EMBL/GenBank/DDBJ whole genome shotgun (WGS) entry which is preliminary data.</text>
</comment>